<dbReference type="Gene3D" id="1.10.150.20">
    <property type="entry name" value="5' to 3' exonuclease, C-terminal subdomain"/>
    <property type="match status" value="1"/>
</dbReference>
<proteinExistence type="predicted"/>
<dbReference type="Pfam" id="PF11731">
    <property type="entry name" value="Cdd1"/>
    <property type="match status" value="1"/>
</dbReference>
<dbReference type="EMBL" id="AP021875">
    <property type="protein sequence ID" value="BBO76098.1"/>
    <property type="molecule type" value="Genomic_DNA"/>
</dbReference>
<protein>
    <recommendedName>
        <fullName evidence="3">Mitomycin resistance protein</fullName>
    </recommendedName>
</protein>
<dbReference type="AlphaFoldDB" id="A0A5K7Z513"/>
<reference evidence="1 2" key="1">
    <citation type="submission" date="2019-11" db="EMBL/GenBank/DDBJ databases">
        <title>Comparative genomics of hydrocarbon-degrading Desulfosarcina strains.</title>
        <authorList>
            <person name="Watanabe M."/>
            <person name="Kojima H."/>
            <person name="Fukui M."/>
        </authorList>
    </citation>
    <scope>NUCLEOTIDE SEQUENCE [LARGE SCALE GENOMIC DNA]</scope>
    <source>
        <strain evidence="1 2">PP31</strain>
    </source>
</reference>
<dbReference type="Proteomes" id="UP000427769">
    <property type="component" value="Chromosome"/>
</dbReference>
<evidence type="ECO:0000313" key="1">
    <source>
        <dbReference type="EMBL" id="BBO76098.1"/>
    </source>
</evidence>
<dbReference type="OrthoDB" id="7173324at2"/>
<evidence type="ECO:0008006" key="3">
    <source>
        <dbReference type="Google" id="ProtNLM"/>
    </source>
</evidence>
<sequence>MKNPNRKTVFRLIDLPNIGKAIAKDLQSIGIDHPKKLIGKNPFALYDELCTISGKRHDPCVLDVFMSAVHFMEGGAPRPWWAFTDKRKKHMGSIKMAVKK</sequence>
<evidence type="ECO:0000313" key="2">
    <source>
        <dbReference type="Proteomes" id="UP000427769"/>
    </source>
</evidence>
<gene>
    <name evidence="1" type="ORF">DSCW_35150</name>
</gene>
<dbReference type="InterPro" id="IPR021725">
    <property type="entry name" value="Cdd1"/>
</dbReference>
<name>A0A5K7Z513_9BACT</name>
<keyword evidence="2" id="KW-1185">Reference proteome</keyword>
<dbReference type="KEGG" id="dwd:DSCW_35150"/>
<accession>A0A5K7Z513</accession>
<organism evidence="1 2">
    <name type="scientific">Desulfosarcina widdelii</name>
    <dbReference type="NCBI Taxonomy" id="947919"/>
    <lineage>
        <taxon>Bacteria</taxon>
        <taxon>Pseudomonadati</taxon>
        <taxon>Thermodesulfobacteriota</taxon>
        <taxon>Desulfobacteria</taxon>
        <taxon>Desulfobacterales</taxon>
        <taxon>Desulfosarcinaceae</taxon>
        <taxon>Desulfosarcina</taxon>
    </lineage>
</organism>
<dbReference type="RefSeq" id="WP_155304956.1">
    <property type="nucleotide sequence ID" value="NZ_AP021875.1"/>
</dbReference>